<dbReference type="CDD" id="cd21794">
    <property type="entry name" value="Rad21_Rec8_M_Rec8"/>
    <property type="match status" value="1"/>
</dbReference>
<proteinExistence type="predicted"/>
<dbReference type="AlphaFoldDB" id="A0A493THU1"/>
<accession>A0A493THU1</accession>
<reference evidence="2" key="3">
    <citation type="submission" date="2025-09" db="UniProtKB">
        <authorList>
            <consortium name="Ensembl"/>
        </authorList>
    </citation>
    <scope>IDENTIFICATION</scope>
</reference>
<reference evidence="3" key="1">
    <citation type="submission" date="2017-10" db="EMBL/GenBank/DDBJ databases">
        <title>A new Pekin duck reference genome.</title>
        <authorList>
            <person name="Hou Z.-C."/>
            <person name="Zhou Z.-K."/>
            <person name="Zhu F."/>
            <person name="Hou S.-S."/>
        </authorList>
    </citation>
    <scope>NUCLEOTIDE SEQUENCE [LARGE SCALE GENOMIC DNA]</scope>
</reference>
<feature type="region of interest" description="Disordered" evidence="1">
    <location>
        <begin position="174"/>
        <end position="214"/>
    </location>
</feature>
<dbReference type="GeneTree" id="ENSGT00960000191566"/>
<name>A0A493THU1_ANAPP</name>
<dbReference type="Ensembl" id="ENSAPLT00000026734.1">
    <property type="protein sequence ID" value="ENSAPLP00000025273.1"/>
    <property type="gene ID" value="ENSAPLG00000022994.1"/>
</dbReference>
<organism evidence="2 3">
    <name type="scientific">Anas platyrhynchos platyrhynchos</name>
    <name type="common">Northern mallard</name>
    <dbReference type="NCBI Taxonomy" id="8840"/>
    <lineage>
        <taxon>Eukaryota</taxon>
        <taxon>Metazoa</taxon>
        <taxon>Chordata</taxon>
        <taxon>Craniata</taxon>
        <taxon>Vertebrata</taxon>
        <taxon>Euteleostomi</taxon>
        <taxon>Archelosauria</taxon>
        <taxon>Archosauria</taxon>
        <taxon>Dinosauria</taxon>
        <taxon>Saurischia</taxon>
        <taxon>Theropoda</taxon>
        <taxon>Coelurosauria</taxon>
        <taxon>Aves</taxon>
        <taxon>Neognathae</taxon>
        <taxon>Galloanserae</taxon>
        <taxon>Anseriformes</taxon>
        <taxon>Anatidae</taxon>
        <taxon>Anatinae</taxon>
        <taxon>Anas</taxon>
    </lineage>
</organism>
<evidence type="ECO:0000313" key="3">
    <source>
        <dbReference type="Proteomes" id="UP000016666"/>
    </source>
</evidence>
<reference evidence="2" key="2">
    <citation type="submission" date="2025-08" db="UniProtKB">
        <authorList>
            <consortium name="Ensembl"/>
        </authorList>
    </citation>
    <scope>IDENTIFICATION</scope>
</reference>
<dbReference type="STRING" id="8840.ENSAPLP00000025273"/>
<evidence type="ECO:0000256" key="1">
    <source>
        <dbReference type="SAM" id="MobiDB-lite"/>
    </source>
</evidence>
<dbReference type="Proteomes" id="UP000016666">
    <property type="component" value="Unassembled WGS sequence"/>
</dbReference>
<keyword evidence="3" id="KW-1185">Reference proteome</keyword>
<evidence type="ECO:0000313" key="2">
    <source>
        <dbReference type="Ensembl" id="ENSAPLP00000025273.1"/>
    </source>
</evidence>
<protein>
    <submittedName>
        <fullName evidence="2">Uncharacterized protein</fullName>
    </submittedName>
</protein>
<sequence>MGLWGRYGVCVVSMGCYGALWGDYGALWGAMGRCGVSTGCLCPPEEAAQVLERLNRAQPPPNIDISPPRRPQLLPDARALMATLELAPDPFFGVMAPPLPSPTELMELPRLEEELPPMELPELTVSPEIITLREPEPPMVPALEEELPEVTPRELELLSEAEVELLPTVEEVAEVPRELPPPRVPPVREEPGVLPPEAPRRRKVPRLPHSDPQPQIPQAEFRALLLQPEAHCQPLVIPEPPSLRRLPPAELFQTPTIGWLPPELQELWGRGARPGPVELPSEVEVPREALEPSLPVVLSSGETPGGALWGGYGAIWGGVGRYGAVMGHYGVVMG</sequence>